<reference evidence="12" key="1">
    <citation type="journal article" date="2020" name="Fungal Divers.">
        <title>Resolving the Mortierellaceae phylogeny through synthesis of multi-gene phylogenetics and phylogenomics.</title>
        <authorList>
            <person name="Vandepol N."/>
            <person name="Liber J."/>
            <person name="Desiro A."/>
            <person name="Na H."/>
            <person name="Kennedy M."/>
            <person name="Barry K."/>
            <person name="Grigoriev I.V."/>
            <person name="Miller A.N."/>
            <person name="O'Donnell K."/>
            <person name="Stajich J.E."/>
            <person name="Bonito G."/>
        </authorList>
    </citation>
    <scope>NUCLEOTIDE SEQUENCE</scope>
    <source>
        <strain evidence="12">BC1065</strain>
    </source>
</reference>
<evidence type="ECO:0000259" key="11">
    <source>
        <dbReference type="Pfam" id="PF09740"/>
    </source>
</evidence>
<dbReference type="GO" id="GO:0009411">
    <property type="term" value="P:response to UV"/>
    <property type="evidence" value="ECO:0007669"/>
    <property type="project" value="InterPro"/>
</dbReference>
<dbReference type="PANTHER" id="PTHR28670">
    <property type="entry name" value="UV-STIMULATED SCAFFOLD PROTEIN A"/>
    <property type="match status" value="1"/>
</dbReference>
<keyword evidence="6" id="KW-0863">Zinc-finger</keyword>
<keyword evidence="3" id="KW-0158">Chromosome</keyword>
<dbReference type="InterPro" id="IPR049431">
    <property type="entry name" value="UVSSA_C"/>
</dbReference>
<name>A0A9P6PX85_9FUNG</name>
<dbReference type="InterPro" id="IPR049408">
    <property type="entry name" value="UVSSA_N_a-solenoid_rpt"/>
</dbReference>
<keyword evidence="7" id="KW-0862">Zinc</keyword>
<feature type="region of interest" description="Disordered" evidence="10">
    <location>
        <begin position="578"/>
        <end position="694"/>
    </location>
</feature>
<feature type="region of interest" description="Disordered" evidence="10">
    <location>
        <begin position="340"/>
        <end position="362"/>
    </location>
</feature>
<keyword evidence="9" id="KW-0234">DNA repair</keyword>
<accession>A0A9P6PX85</accession>
<evidence type="ECO:0000256" key="9">
    <source>
        <dbReference type="ARBA" id="ARBA00023204"/>
    </source>
</evidence>
<feature type="compositionally biased region" description="Basic and acidic residues" evidence="10">
    <location>
        <begin position="387"/>
        <end position="400"/>
    </location>
</feature>
<feature type="compositionally biased region" description="Basic and acidic residues" evidence="10">
    <location>
        <begin position="653"/>
        <end position="688"/>
    </location>
</feature>
<protein>
    <recommendedName>
        <fullName evidence="11">UV-stimulated scaffold protein A C-terminal domain-containing protein</fullName>
    </recommendedName>
</protein>
<keyword evidence="8" id="KW-0175">Coiled coil</keyword>
<dbReference type="EMBL" id="JAAAJB010000543">
    <property type="protein sequence ID" value="KAG0254029.1"/>
    <property type="molecule type" value="Genomic_DNA"/>
</dbReference>
<sequence length="694" mass="77825">MGQLKQAHAQIRYSCTQLIQELFQRSHVFRECLVEDYPIFLQLTVGIHQHSLPPPAAFAEKTKLLAISLTNEWYKKYGTAYKQLALGYDFLKYHFKVDFTNLVPVTKEAKEEARRKQEEARQRVLLDKYERMTADIEDKTKDIKENINEMQSCFEILVPRLDNEDALHAIFGAPTENSEESSSDDYHDEHDTDRDDDGEMVGGVYHDPMGVLVNALGSSRYKLTVNVSKDSPIQVIETPENANLFTALRESYRLIISKQWPLVSRWMDLLEEVDKVALDDSQRERFEHTLNVVAELKESILDARMKSEDLGINIETMYGPRGDQSDDDDEDFEAVNVSEVTKGKGKANPKTPSLQPTKPKHTNPVFAMQGEEILAEDPTYTGGTRVEAIRRPVERSKEPTPEPEAPLEDGEETREQLLARAPVVPWDDDLSYWDKKEVMFNTSGLEFSHRFLGVGDGANMVSQATLDRMKMRTTIYTPQMPKEIKACRHPLKDGGLCPRRDLVKCPFHGVIVPRDEEGNVVSEASGTGQTREEEEEDAKKADAGDIFAIYRQAVSGKFRMASSSKKAALLGAITAAISSPSKTGTTGSGGGGGSHKQSVTWEEIEDEVSEALGAKRKRGKDEPESSSSSSSSANSKAKKKKQSALINLNKLPESAKSRLEKRLGSRATRDQVEQDVREARSLRSRDSGLHQWRG</sequence>
<evidence type="ECO:0000256" key="1">
    <source>
        <dbReference type="ARBA" id="ARBA00004286"/>
    </source>
</evidence>
<keyword evidence="13" id="KW-1185">Reference proteome</keyword>
<evidence type="ECO:0000256" key="5">
    <source>
        <dbReference type="ARBA" id="ARBA00022763"/>
    </source>
</evidence>
<comment type="caution">
    <text evidence="12">The sequence shown here is derived from an EMBL/GenBank/DDBJ whole genome shotgun (WGS) entry which is preliminary data.</text>
</comment>
<evidence type="ECO:0000256" key="8">
    <source>
        <dbReference type="ARBA" id="ARBA00023054"/>
    </source>
</evidence>
<evidence type="ECO:0000313" key="13">
    <source>
        <dbReference type="Proteomes" id="UP000807716"/>
    </source>
</evidence>
<feature type="compositionally biased region" description="Basic and acidic residues" evidence="10">
    <location>
        <begin position="184"/>
        <end position="193"/>
    </location>
</feature>
<dbReference type="Pfam" id="PF20867">
    <property type="entry name" value="UVSSA_N"/>
    <property type="match status" value="1"/>
</dbReference>
<dbReference type="Proteomes" id="UP000807716">
    <property type="component" value="Unassembled WGS sequence"/>
</dbReference>
<dbReference type="GO" id="GO:0006283">
    <property type="term" value="P:transcription-coupled nucleotide-excision repair"/>
    <property type="evidence" value="ECO:0007669"/>
    <property type="project" value="TreeGrafter"/>
</dbReference>
<evidence type="ECO:0000256" key="4">
    <source>
        <dbReference type="ARBA" id="ARBA00022723"/>
    </source>
</evidence>
<dbReference type="GO" id="GO:0000993">
    <property type="term" value="F:RNA polymerase II complex binding"/>
    <property type="evidence" value="ECO:0007669"/>
    <property type="project" value="TreeGrafter"/>
</dbReference>
<comment type="subcellular location">
    <subcellularLocation>
        <location evidence="1">Chromosome</location>
    </subcellularLocation>
</comment>
<organism evidence="12 13">
    <name type="scientific">Actinomortierella ambigua</name>
    <dbReference type="NCBI Taxonomy" id="1343610"/>
    <lineage>
        <taxon>Eukaryota</taxon>
        <taxon>Fungi</taxon>
        <taxon>Fungi incertae sedis</taxon>
        <taxon>Mucoromycota</taxon>
        <taxon>Mortierellomycotina</taxon>
        <taxon>Mortierellomycetes</taxon>
        <taxon>Mortierellales</taxon>
        <taxon>Mortierellaceae</taxon>
        <taxon>Actinomortierella</taxon>
    </lineage>
</organism>
<keyword evidence="5" id="KW-0227">DNA damage</keyword>
<evidence type="ECO:0000256" key="2">
    <source>
        <dbReference type="ARBA" id="ARBA00009240"/>
    </source>
</evidence>
<keyword evidence="4" id="KW-0479">Metal-binding</keyword>
<evidence type="ECO:0000313" key="12">
    <source>
        <dbReference type="EMBL" id="KAG0254029.1"/>
    </source>
</evidence>
<evidence type="ECO:0000256" key="3">
    <source>
        <dbReference type="ARBA" id="ARBA00022454"/>
    </source>
</evidence>
<comment type="similarity">
    <text evidence="2">Belongs to the UVSSA family.</text>
</comment>
<gene>
    <name evidence="12" type="ORF">DFQ27_007086</name>
</gene>
<feature type="region of interest" description="Disordered" evidence="10">
    <location>
        <begin position="173"/>
        <end position="198"/>
    </location>
</feature>
<dbReference type="Pfam" id="PF09740">
    <property type="entry name" value="DUF2043"/>
    <property type="match status" value="1"/>
</dbReference>
<dbReference type="GO" id="GO:0008270">
    <property type="term" value="F:zinc ion binding"/>
    <property type="evidence" value="ECO:0007669"/>
    <property type="project" value="UniProtKB-KW"/>
</dbReference>
<dbReference type="InterPro" id="IPR018610">
    <property type="entry name" value="UVSSA"/>
</dbReference>
<evidence type="ECO:0000256" key="7">
    <source>
        <dbReference type="ARBA" id="ARBA00022833"/>
    </source>
</evidence>
<dbReference type="PANTHER" id="PTHR28670:SF1">
    <property type="entry name" value="UV-STIMULATED SCAFFOLD PROTEIN A"/>
    <property type="match status" value="1"/>
</dbReference>
<dbReference type="AlphaFoldDB" id="A0A9P6PX85"/>
<dbReference type="OrthoDB" id="5594015at2759"/>
<feature type="region of interest" description="Disordered" evidence="10">
    <location>
        <begin position="382"/>
        <end position="412"/>
    </location>
</feature>
<proteinExistence type="inferred from homology"/>
<feature type="compositionally biased region" description="Low complexity" evidence="10">
    <location>
        <begin position="625"/>
        <end position="635"/>
    </location>
</feature>
<evidence type="ECO:0000256" key="6">
    <source>
        <dbReference type="ARBA" id="ARBA00022771"/>
    </source>
</evidence>
<dbReference type="GO" id="GO:0005694">
    <property type="term" value="C:chromosome"/>
    <property type="evidence" value="ECO:0007669"/>
    <property type="project" value="UniProtKB-SubCell"/>
</dbReference>
<feature type="domain" description="UV-stimulated scaffold protein A C-terminal" evidence="11">
    <location>
        <begin position="420"/>
        <end position="522"/>
    </location>
</feature>
<evidence type="ECO:0000256" key="10">
    <source>
        <dbReference type="SAM" id="MobiDB-lite"/>
    </source>
</evidence>
<feature type="region of interest" description="Disordered" evidence="10">
    <location>
        <begin position="518"/>
        <end position="540"/>
    </location>
</feature>